<dbReference type="PANTHER" id="PTHR11125:SF7">
    <property type="entry name" value="TRANSCRIPTION ELONGATION FACTOR SPT5"/>
    <property type="match status" value="1"/>
</dbReference>
<dbReference type="Pfam" id="PF23287">
    <property type="entry name" value="KOW7_SPT5"/>
    <property type="match status" value="1"/>
</dbReference>
<dbReference type="CDD" id="cd06085">
    <property type="entry name" value="KOW_Spt5_5"/>
    <property type="match status" value="1"/>
</dbReference>
<evidence type="ECO:0000259" key="2">
    <source>
        <dbReference type="SMART" id="SM00739"/>
    </source>
</evidence>
<protein>
    <recommendedName>
        <fullName evidence="2">KOW domain-containing protein</fullName>
    </recommendedName>
</protein>
<dbReference type="InterPro" id="IPR005824">
    <property type="entry name" value="KOW"/>
</dbReference>
<dbReference type="InterPro" id="IPR041978">
    <property type="entry name" value="KOW_Spt5_5"/>
</dbReference>
<dbReference type="Proteomes" id="UP000278143">
    <property type="component" value="Unassembled WGS sequence"/>
</dbReference>
<proteinExistence type="predicted"/>
<dbReference type="CDD" id="cd06084">
    <property type="entry name" value="KOW_Spt5_4"/>
    <property type="match status" value="1"/>
</dbReference>
<dbReference type="InterPro" id="IPR039659">
    <property type="entry name" value="SPT5"/>
</dbReference>
<dbReference type="Pfam" id="PF23290">
    <property type="entry name" value="KOW5_SPT5"/>
    <property type="match status" value="1"/>
</dbReference>
<feature type="compositionally biased region" description="Polar residues" evidence="1">
    <location>
        <begin position="219"/>
        <end position="230"/>
    </location>
</feature>
<sequence>MGAESLAILREDGQVGSVKPHQVAKPKRDLRRAVASDADGNVVRVGDKVKEVGASSREGVILYIHRGSLFVRSREVTKNSGVFIVRGQQVRSMANTGARQVLANEKFARPAPPIDRGHGRYNQRNDRLVGQTVVITQGKDKGLLGIVKECTSTGARVELHSNARVVAVDKAKLHVKTSTGGTIPALEFSPNMPGTSIAPSYTSAIVSGSRPGSGYGSMGAQTPFISSGGRTPNPYASGGSGSRTPAWDAGNRTPAWNPGNRTPAWNAGNRTPAWSGSGGGGGGSSSTTSDNWGAPSHSTSNGSDGWGSVNASSTGHDGWGSTAATPSGSDPWGMPSSSSSGSASNKGWESSSNFPSTPGPMTPAPATPGSTTQTPRFPSTPGPHTPATQAVYMEAGDDRAAGAGGDGHQYEGGGQWTAPNVVVGGGGGVENDIYHTAWPLEGIWVKIIPKHRVNGQPWLHGNEGEEAIITQVHANGNCTIRLLGSQQTIPQVPRDYLAPVTPERKDTVAFLTGKHRGNTGVLMGVDNMDCYVQGSNAVEYNFCKLAMLAKYTTPA</sequence>
<feature type="compositionally biased region" description="Low complexity" evidence="1">
    <location>
        <begin position="326"/>
        <end position="356"/>
    </location>
</feature>
<feature type="domain" description="KOW" evidence="2">
    <location>
        <begin position="126"/>
        <end position="153"/>
    </location>
</feature>
<feature type="domain" description="KOW" evidence="2">
    <location>
        <begin position="42"/>
        <end position="67"/>
    </location>
</feature>
<feature type="region of interest" description="Disordered" evidence="1">
    <location>
        <begin position="211"/>
        <end position="388"/>
    </location>
</feature>
<evidence type="ECO:0000256" key="1">
    <source>
        <dbReference type="SAM" id="MobiDB-lite"/>
    </source>
</evidence>
<dbReference type="GO" id="GO:0006368">
    <property type="term" value="P:transcription elongation by RNA polymerase II"/>
    <property type="evidence" value="ECO:0007669"/>
    <property type="project" value="TreeGrafter"/>
</dbReference>
<dbReference type="OrthoDB" id="28901at2759"/>
<feature type="compositionally biased region" description="Pro residues" evidence="1">
    <location>
        <begin position="357"/>
        <end position="366"/>
    </location>
</feature>
<organism evidence="3 4">
    <name type="scientific">Syncephalis pseudoplumigaleata</name>
    <dbReference type="NCBI Taxonomy" id="1712513"/>
    <lineage>
        <taxon>Eukaryota</taxon>
        <taxon>Fungi</taxon>
        <taxon>Fungi incertae sedis</taxon>
        <taxon>Zoopagomycota</taxon>
        <taxon>Zoopagomycotina</taxon>
        <taxon>Zoopagomycetes</taxon>
        <taxon>Zoopagales</taxon>
        <taxon>Piptocephalidaceae</taxon>
        <taxon>Syncephalis</taxon>
    </lineage>
</organism>
<gene>
    <name evidence="3" type="ORF">SYNPS1DRAFT_28384</name>
</gene>
<accession>A0A4P9Z330</accession>
<dbReference type="InterPro" id="IPR014722">
    <property type="entry name" value="Rib_uL2_dom2"/>
</dbReference>
<keyword evidence="4" id="KW-1185">Reference proteome</keyword>
<name>A0A4P9Z330_9FUNG</name>
<dbReference type="SMART" id="SM00739">
    <property type="entry name" value="KOW"/>
    <property type="match status" value="3"/>
</dbReference>
<dbReference type="EMBL" id="KZ989579">
    <property type="protein sequence ID" value="RKP25900.1"/>
    <property type="molecule type" value="Genomic_DNA"/>
</dbReference>
<dbReference type="GO" id="GO:0003729">
    <property type="term" value="F:mRNA binding"/>
    <property type="evidence" value="ECO:0007669"/>
    <property type="project" value="TreeGrafter"/>
</dbReference>
<reference evidence="4" key="1">
    <citation type="journal article" date="2018" name="Nat. Microbiol.">
        <title>Leveraging single-cell genomics to expand the fungal tree of life.</title>
        <authorList>
            <person name="Ahrendt S.R."/>
            <person name="Quandt C.A."/>
            <person name="Ciobanu D."/>
            <person name="Clum A."/>
            <person name="Salamov A."/>
            <person name="Andreopoulos B."/>
            <person name="Cheng J.F."/>
            <person name="Woyke T."/>
            <person name="Pelin A."/>
            <person name="Henrissat B."/>
            <person name="Reynolds N.K."/>
            <person name="Benny G.L."/>
            <person name="Smith M.E."/>
            <person name="James T.Y."/>
            <person name="Grigoriev I.V."/>
        </authorList>
    </citation>
    <scope>NUCLEOTIDE SEQUENCE [LARGE SCALE GENOMIC DNA]</scope>
    <source>
        <strain evidence="4">Benny S71-1</strain>
    </source>
</reference>
<dbReference type="GO" id="GO:0032784">
    <property type="term" value="P:regulation of DNA-templated transcription elongation"/>
    <property type="evidence" value="ECO:0007669"/>
    <property type="project" value="InterPro"/>
</dbReference>
<dbReference type="InterPro" id="IPR041977">
    <property type="entry name" value="KOW_Spt5_4"/>
</dbReference>
<dbReference type="GO" id="GO:0006357">
    <property type="term" value="P:regulation of transcription by RNA polymerase II"/>
    <property type="evidence" value="ECO:0007669"/>
    <property type="project" value="InterPro"/>
</dbReference>
<dbReference type="Pfam" id="PF23291">
    <property type="entry name" value="KOW4_SPT5"/>
    <property type="match status" value="1"/>
</dbReference>
<feature type="compositionally biased region" description="Polar residues" evidence="1">
    <location>
        <begin position="296"/>
        <end position="315"/>
    </location>
</feature>
<dbReference type="InterPro" id="IPR057934">
    <property type="entry name" value="KOW_Spt5_7"/>
</dbReference>
<dbReference type="Gene3D" id="2.30.30.30">
    <property type="match status" value="1"/>
</dbReference>
<evidence type="ECO:0000313" key="3">
    <source>
        <dbReference type="EMBL" id="RKP25900.1"/>
    </source>
</evidence>
<dbReference type="AlphaFoldDB" id="A0A4P9Z330"/>
<dbReference type="PANTHER" id="PTHR11125">
    <property type="entry name" value="SUPPRESSOR OF TY 5"/>
    <property type="match status" value="1"/>
</dbReference>
<evidence type="ECO:0000313" key="4">
    <source>
        <dbReference type="Proteomes" id="UP000278143"/>
    </source>
</evidence>
<feature type="domain" description="KOW" evidence="2">
    <location>
        <begin position="501"/>
        <end position="528"/>
    </location>
</feature>
<dbReference type="GO" id="GO:0032044">
    <property type="term" value="C:DSIF complex"/>
    <property type="evidence" value="ECO:0007669"/>
    <property type="project" value="TreeGrafter"/>
</dbReference>